<dbReference type="PANTHER" id="PTHR45916">
    <property type="entry name" value="STRUCTURAL MAINTENANCE OF CHROMOSOMES PROTEIN 5"/>
    <property type="match status" value="1"/>
</dbReference>
<evidence type="ECO:0000256" key="3">
    <source>
        <dbReference type="ARBA" id="ARBA00023054"/>
    </source>
</evidence>
<dbReference type="Gene3D" id="3.40.50.300">
    <property type="entry name" value="P-loop containing nucleotide triphosphate hydrolases"/>
    <property type="match status" value="2"/>
</dbReference>
<keyword evidence="3 4" id="KW-0175">Coiled coil</keyword>
<dbReference type="GO" id="GO:0003697">
    <property type="term" value="F:single-stranded DNA binding"/>
    <property type="evidence" value="ECO:0007669"/>
    <property type="project" value="TreeGrafter"/>
</dbReference>
<dbReference type="InterPro" id="IPR027417">
    <property type="entry name" value="P-loop_NTPase"/>
</dbReference>
<evidence type="ECO:0000256" key="4">
    <source>
        <dbReference type="SAM" id="Coils"/>
    </source>
</evidence>
<dbReference type="GO" id="GO:0030915">
    <property type="term" value="C:Smc5-Smc6 complex"/>
    <property type="evidence" value="ECO:0007669"/>
    <property type="project" value="TreeGrafter"/>
</dbReference>
<evidence type="ECO:0000259" key="5">
    <source>
        <dbReference type="Pfam" id="PF02463"/>
    </source>
</evidence>
<feature type="coiled-coil region" evidence="4">
    <location>
        <begin position="170"/>
        <end position="409"/>
    </location>
</feature>
<dbReference type="InterPro" id="IPR003395">
    <property type="entry name" value="RecF/RecN/SMC_N"/>
</dbReference>
<reference evidence="6" key="1">
    <citation type="submission" date="2021-05" db="EMBL/GenBank/DDBJ databases">
        <authorList>
            <person name="Alioto T."/>
            <person name="Alioto T."/>
            <person name="Gomez Garrido J."/>
        </authorList>
    </citation>
    <scope>NUCLEOTIDE SEQUENCE</scope>
</reference>
<comment type="similarity">
    <text evidence="1">Belongs to the SMC family. SMC5 subfamily.</text>
</comment>
<feature type="domain" description="RecF/RecN/SMC N-terminal" evidence="5">
    <location>
        <begin position="10"/>
        <end position="1003"/>
    </location>
</feature>
<protein>
    <recommendedName>
        <fullName evidence="2">Structural maintenance of chromosomes protein 5</fullName>
    </recommendedName>
</protein>
<dbReference type="GO" id="GO:0000724">
    <property type="term" value="P:double-strand break repair via homologous recombination"/>
    <property type="evidence" value="ECO:0007669"/>
    <property type="project" value="TreeGrafter"/>
</dbReference>
<evidence type="ECO:0000313" key="6">
    <source>
        <dbReference type="EMBL" id="CAG6685322.1"/>
    </source>
</evidence>
<accession>A0A8D8X6A6</accession>
<dbReference type="Pfam" id="PF02463">
    <property type="entry name" value="SMC_N"/>
    <property type="match status" value="1"/>
</dbReference>
<dbReference type="EMBL" id="HBUF01271592">
    <property type="protein sequence ID" value="CAG6685322.1"/>
    <property type="molecule type" value="Transcribed_RNA"/>
</dbReference>
<dbReference type="GO" id="GO:0005634">
    <property type="term" value="C:nucleus"/>
    <property type="evidence" value="ECO:0007669"/>
    <property type="project" value="TreeGrafter"/>
</dbReference>
<evidence type="ECO:0000256" key="1">
    <source>
        <dbReference type="ARBA" id="ARBA00010171"/>
    </source>
</evidence>
<proteinExistence type="inferred from homology"/>
<dbReference type="SUPFAM" id="SSF52540">
    <property type="entry name" value="P-loop containing nucleoside triphosphate hydrolases"/>
    <property type="match status" value="1"/>
</dbReference>
<name>A0A8D8X6A6_9HEMI</name>
<dbReference type="PANTHER" id="PTHR45916:SF1">
    <property type="entry name" value="STRUCTURAL MAINTENANCE OF CHROMOSOMES PROTEIN 5"/>
    <property type="match status" value="1"/>
</dbReference>
<dbReference type="AlphaFoldDB" id="A0A8D8X6A6"/>
<organism evidence="6">
    <name type="scientific">Cacopsylla melanoneura</name>
    <dbReference type="NCBI Taxonomy" id="428564"/>
    <lineage>
        <taxon>Eukaryota</taxon>
        <taxon>Metazoa</taxon>
        <taxon>Ecdysozoa</taxon>
        <taxon>Arthropoda</taxon>
        <taxon>Hexapoda</taxon>
        <taxon>Insecta</taxon>
        <taxon>Pterygota</taxon>
        <taxon>Neoptera</taxon>
        <taxon>Paraneoptera</taxon>
        <taxon>Hemiptera</taxon>
        <taxon>Sternorrhyncha</taxon>
        <taxon>Psylloidea</taxon>
        <taxon>Psyllidae</taxon>
        <taxon>Psyllinae</taxon>
        <taxon>Cacopsylla</taxon>
    </lineage>
</organism>
<feature type="coiled-coil region" evidence="4">
    <location>
        <begin position="616"/>
        <end position="695"/>
    </location>
</feature>
<sequence>MAGAGVTGTIVRIKCRNFLTYDSMEVYPGDKLNVIIGPNGTGKSTLACAIVLGLGGKPTVIGRAKQLSAFVKYGESKASVEIELFNPDAVNYIIKRVLYSQVFDNKNESKWNVNGRQTTEQQVKSLVAKLNIQIDNLCQFLPQDRVQDFAKMNKQQLFYNTLKSIGGIEMENTIDKLKDLQKNFTSLKKTIESKSKSLDQETIDNQRLEGEVENSNERKKLVDHIELMNKKKSWLLYDDKCKEKETLKQEADAIRKKYESEKLIVKPMEDKLKQINQNIKNVQARIAPLSSTRQKNFSVVMKFKEECARVRGEIELVEDQIKNMGDEEADIQKEIESKKMLLSVAANDTKCCNEEEVKAQVNDYKKQMQHELDQGSSVKNTKSQINDQIEKIHSDLAATERRLQRIQNVKYQRETLLSELSEDALKATKWLRENRHLFSGEIYEPMLLEINVNRPEYARHIETLISRDDLLAFTCEMPEDAGILLKEMREVRKWRVNIIIMPDARKRQSIPSEPYPISQLKKFGFDCYASDIIEAPDGILTYLHLNYNLKTIPIGGKEVDTHHYNSTIPSGISRYLSDESLYSVFTSRYSGNVISSTNPLKRDVEYFKASADPDMIAQLRSRINELNENKSDLQEQLTELDASLAQCQARYSEKRTVYSNIMQKLEQKASAEKRVKQLQEKIRGLEQDLRQHAGKETSLRNQIKANLTRLANASKKLPELVAAVISSEEKVELLKLSLNKERKKLGKYEAEFSEKKEALERIQKTAEEAVQRLNVCKQEAKRLYRVAMDGTDGISSSEEPVKSKFSVLSDDLETLDSRINQQKAKLACLPEVNDSVFQEYEARQKRIGSLQSSVTELSAELNSTEANIEAIKSTWLPEIGEYIAKINIKYSSYFREMNCAGEVSLHVPEIENDFENYGITIRVKFRGESDLKELDGHRQSGGERAVSTALYMLAMQGLTSVPFRLVDEINQGMDVVNERKVFQLLLRIVEHSSTSCQYFLITPKLLRDMEYSKDTNVICIYNGQHAMSHDQFNVANFIDTARRSMVV</sequence>
<feature type="coiled-coil region" evidence="4">
    <location>
        <begin position="731"/>
        <end position="779"/>
    </location>
</feature>
<evidence type="ECO:0000256" key="2">
    <source>
        <dbReference type="ARBA" id="ARBA00018687"/>
    </source>
</evidence>